<dbReference type="GO" id="GO:0000976">
    <property type="term" value="F:transcription cis-regulatory region binding"/>
    <property type="evidence" value="ECO:0007669"/>
    <property type="project" value="TreeGrafter"/>
</dbReference>
<keyword evidence="2" id="KW-0805">Transcription regulation</keyword>
<dbReference type="Gene3D" id="3.40.190.10">
    <property type="entry name" value="Periplasmic binding protein-like II"/>
    <property type="match status" value="2"/>
</dbReference>
<dbReference type="PANTHER" id="PTHR30126">
    <property type="entry name" value="HTH-TYPE TRANSCRIPTIONAL REGULATOR"/>
    <property type="match status" value="1"/>
</dbReference>
<evidence type="ECO:0000256" key="1">
    <source>
        <dbReference type="ARBA" id="ARBA00009437"/>
    </source>
</evidence>
<name>W4V0I6_9FIRM</name>
<protein>
    <submittedName>
        <fullName evidence="5">Cys regulon transcriptional activator CysB</fullName>
    </submittedName>
</protein>
<organism evidence="5 6">
    <name type="scientific">Acetivibrio straminisolvens JCM 21531</name>
    <dbReference type="NCBI Taxonomy" id="1294263"/>
    <lineage>
        <taxon>Bacteria</taxon>
        <taxon>Bacillati</taxon>
        <taxon>Bacillota</taxon>
        <taxon>Clostridia</taxon>
        <taxon>Eubacteriales</taxon>
        <taxon>Oscillospiraceae</taxon>
        <taxon>Acetivibrio</taxon>
    </lineage>
</organism>
<dbReference type="AlphaFoldDB" id="W4V0I6"/>
<comment type="similarity">
    <text evidence="1">Belongs to the LysR transcriptional regulatory family.</text>
</comment>
<dbReference type="EMBL" id="BAVR01000003">
    <property type="protein sequence ID" value="GAE86990.1"/>
    <property type="molecule type" value="Genomic_DNA"/>
</dbReference>
<evidence type="ECO:0000256" key="2">
    <source>
        <dbReference type="ARBA" id="ARBA00023015"/>
    </source>
</evidence>
<sequence>MEVQDCFVAGVKYRHMSVKMQPLSEIIRYPLLILEKNSNSRAFADQYFLQNGLEAAPDFELGNMDLLVTFAKYDMGIAWITRNFFEDEIASGRLYEIRPIERIPPRYVGVARLKDVPLSRASLELISLLSDNEPAEF</sequence>
<evidence type="ECO:0000313" key="5">
    <source>
        <dbReference type="EMBL" id="GAE86990.1"/>
    </source>
</evidence>
<gene>
    <name evidence="5" type="ORF">JCM21531_327</name>
</gene>
<dbReference type="Pfam" id="PF03466">
    <property type="entry name" value="LysR_substrate"/>
    <property type="match status" value="1"/>
</dbReference>
<proteinExistence type="inferred from homology"/>
<evidence type="ECO:0000259" key="4">
    <source>
        <dbReference type="Pfam" id="PF03466"/>
    </source>
</evidence>
<comment type="caution">
    <text evidence="5">The sequence shown here is derived from an EMBL/GenBank/DDBJ whole genome shotgun (WGS) entry which is preliminary data.</text>
</comment>
<evidence type="ECO:0000256" key="3">
    <source>
        <dbReference type="ARBA" id="ARBA00023163"/>
    </source>
</evidence>
<accession>W4V0I6</accession>
<feature type="domain" description="LysR substrate-binding" evidence="4">
    <location>
        <begin position="21"/>
        <end position="131"/>
    </location>
</feature>
<dbReference type="PANTHER" id="PTHR30126:SF64">
    <property type="entry name" value="HTH-TYPE TRANSCRIPTIONAL REGULATOR CITR"/>
    <property type="match status" value="1"/>
</dbReference>
<evidence type="ECO:0000313" key="6">
    <source>
        <dbReference type="Proteomes" id="UP000019109"/>
    </source>
</evidence>
<dbReference type="SUPFAM" id="SSF53850">
    <property type="entry name" value="Periplasmic binding protein-like II"/>
    <property type="match status" value="1"/>
</dbReference>
<dbReference type="GO" id="GO:0006355">
    <property type="term" value="P:regulation of DNA-templated transcription"/>
    <property type="evidence" value="ECO:0007669"/>
    <property type="project" value="TreeGrafter"/>
</dbReference>
<dbReference type="Proteomes" id="UP000019109">
    <property type="component" value="Unassembled WGS sequence"/>
</dbReference>
<reference evidence="5" key="1">
    <citation type="journal article" date="2014" name="Genome Announc.">
        <title>Draft Genome Sequence of Clostridium straminisolvens Strain JCM 21531T, Isolated from a Cellulose-Degrading Bacterial Community.</title>
        <authorList>
            <person name="Yuki M."/>
            <person name="Oshima K."/>
            <person name="Suda W."/>
            <person name="Sakamoto M."/>
            <person name="Kitamura K."/>
            <person name="Iida T."/>
            <person name="Hattori M."/>
            <person name="Ohkuma M."/>
        </authorList>
    </citation>
    <scope>NUCLEOTIDE SEQUENCE [LARGE SCALE GENOMIC DNA]</scope>
    <source>
        <strain evidence="5">JCM 21531</strain>
    </source>
</reference>
<keyword evidence="6" id="KW-1185">Reference proteome</keyword>
<dbReference type="InterPro" id="IPR005119">
    <property type="entry name" value="LysR_subst-bd"/>
</dbReference>
<keyword evidence="3" id="KW-0804">Transcription</keyword>
<dbReference type="CDD" id="cd05466">
    <property type="entry name" value="PBP2_LTTR_substrate"/>
    <property type="match status" value="1"/>
</dbReference>
<dbReference type="STRING" id="1294263.JCM21531_327"/>